<reference evidence="1" key="1">
    <citation type="submission" date="2018-06" db="EMBL/GenBank/DDBJ databases">
        <authorList>
            <consortium name="Pathogen Informatics"/>
            <person name="Doyle S."/>
        </authorList>
    </citation>
    <scope>NUCLEOTIDE SEQUENCE [LARGE SCALE GENOMIC DNA]</scope>
    <source>
        <strain evidence="1">NCTC13765</strain>
    </source>
</reference>
<gene>
    <name evidence="1" type="ORF">NCTC13765_00319</name>
</gene>
<dbReference type="InterPro" id="IPR031820">
    <property type="entry name" value="Cas_St_Csn2"/>
</dbReference>
<name>A0A380KX80_9STRE</name>
<organism evidence="1 2">
    <name type="scientific">Streptococcus massiliensis</name>
    <dbReference type="NCBI Taxonomy" id="313439"/>
    <lineage>
        <taxon>Bacteria</taxon>
        <taxon>Bacillati</taxon>
        <taxon>Bacillota</taxon>
        <taxon>Bacilli</taxon>
        <taxon>Lactobacillales</taxon>
        <taxon>Streptococcaceae</taxon>
        <taxon>Streptococcus</taxon>
    </lineage>
</organism>
<proteinExistence type="predicted"/>
<dbReference type="CDD" id="cd12217">
    <property type="entry name" value="Stu0660_Csn2"/>
    <property type="match status" value="1"/>
</dbReference>
<accession>A0A380KX80</accession>
<dbReference type="EMBL" id="UHFR01000005">
    <property type="protein sequence ID" value="SUN75879.1"/>
    <property type="molecule type" value="Genomic_DNA"/>
</dbReference>
<dbReference type="STRING" id="1123307.GCA_000380065_01662"/>
<protein>
    <submittedName>
        <fullName evidence="1">CRISPR-associated protein Cas7</fullName>
    </submittedName>
</protein>
<dbReference type="AlphaFoldDB" id="A0A380KX80"/>
<keyword evidence="2" id="KW-1185">Reference proteome</keyword>
<evidence type="ECO:0000313" key="2">
    <source>
        <dbReference type="Proteomes" id="UP000254634"/>
    </source>
</evidence>
<dbReference type="Pfam" id="PF16813">
    <property type="entry name" value="Cas_St_Csn2"/>
    <property type="match status" value="1"/>
</dbReference>
<evidence type="ECO:0000313" key="1">
    <source>
        <dbReference type="EMBL" id="SUN75879.1"/>
    </source>
</evidence>
<dbReference type="RefSeq" id="WP_018372379.1">
    <property type="nucleotide sequence ID" value="NZ_UHFR01000005.1"/>
</dbReference>
<sequence length="349" mass="41626">MKMSFTHPYKENVSISFGQFTQVVGQEQQLKYYIWQLLIWYFEGKKYKVEDLSLFEQEEPKIMLDEKELKRTEYKVLSIANIQDLIEQMVYKKGTIAFDYLKIKMSHLDIVEQIDSINDKLEKISDIVNQGLELEIGEVAYHIESVYFNTEQLILKNFLPYFGVKQQNISFEFVDNETKFLMFLEMLAVVLEKETDKTILLLRNMDDYLTYSSFRICCQKLQELCEIFPNLNIIIFPSNEGYLYVNKENIENVNIFSDLLEHLYEFPFMYERFIGQYPSNDILSEEEFLHSLQKNAGYLFTTDIDHVSLSISDMVAIKIINHLYHYDKKIDFQYHRPNQLLINFLEDSH</sequence>
<dbReference type="OrthoDB" id="2226541at2"/>
<dbReference type="Proteomes" id="UP000254634">
    <property type="component" value="Unassembled WGS sequence"/>
</dbReference>